<comment type="catalytic activity">
    <reaction evidence="1 10 11">
        <text>D-ribulose 5-phosphate = D-xylulose 5-phosphate</text>
        <dbReference type="Rhea" id="RHEA:13677"/>
        <dbReference type="ChEBI" id="CHEBI:57737"/>
        <dbReference type="ChEBI" id="CHEBI:58121"/>
        <dbReference type="EC" id="5.1.3.1"/>
    </reaction>
</comment>
<evidence type="ECO:0000256" key="7">
    <source>
        <dbReference type="ARBA" id="ARBA00013188"/>
    </source>
</evidence>
<dbReference type="Gene3D" id="3.20.20.70">
    <property type="entry name" value="Aldolase class I"/>
    <property type="match status" value="1"/>
</dbReference>
<accession>A0A0R1HJI1</accession>
<evidence type="ECO:0000256" key="10">
    <source>
        <dbReference type="HAMAP-Rule" id="MF_02227"/>
    </source>
</evidence>
<protein>
    <recommendedName>
        <fullName evidence="7 10">Ribulose-phosphate 3-epimerase</fullName>
        <ecNumber evidence="7 10">5.1.3.1</ecNumber>
    </recommendedName>
</protein>
<evidence type="ECO:0000256" key="12">
    <source>
        <dbReference type="PIRSR" id="PIRSR001461-1"/>
    </source>
</evidence>
<evidence type="ECO:0000256" key="8">
    <source>
        <dbReference type="ARBA" id="ARBA00022723"/>
    </source>
</evidence>
<evidence type="ECO:0000256" key="6">
    <source>
        <dbReference type="ARBA" id="ARBA00009541"/>
    </source>
</evidence>
<keyword evidence="13" id="KW-0862">Zinc</keyword>
<dbReference type="FunFam" id="3.20.20.70:FF:000004">
    <property type="entry name" value="Ribulose-phosphate 3-epimerase"/>
    <property type="match status" value="1"/>
</dbReference>
<dbReference type="EMBL" id="AZDI01000001">
    <property type="protein sequence ID" value="KRK46507.1"/>
    <property type="molecule type" value="Genomic_DNA"/>
</dbReference>
<evidence type="ECO:0000313" key="15">
    <source>
        <dbReference type="EMBL" id="KRK46507.1"/>
    </source>
</evidence>
<feature type="binding site" evidence="10 13">
    <location>
        <position position="33"/>
    </location>
    <ligand>
        <name>a divalent metal cation</name>
        <dbReference type="ChEBI" id="CHEBI:60240"/>
    </ligand>
</feature>
<feature type="binding site" evidence="10 13">
    <location>
        <position position="64"/>
    </location>
    <ligand>
        <name>a divalent metal cation</name>
        <dbReference type="ChEBI" id="CHEBI:60240"/>
    </ligand>
</feature>
<feature type="binding site" evidence="10 13">
    <location>
        <position position="31"/>
    </location>
    <ligand>
        <name>a divalent metal cation</name>
        <dbReference type="ChEBI" id="CHEBI:60240"/>
    </ligand>
</feature>
<dbReference type="STRING" id="1423719.FC66_GL000130"/>
<keyword evidence="16" id="KW-1185">Reference proteome</keyword>
<keyword evidence="8 10" id="KW-0479">Metal-binding</keyword>
<feature type="binding site" evidence="10">
    <location>
        <begin position="173"/>
        <end position="175"/>
    </location>
    <ligand>
        <name>substrate</name>
    </ligand>
</feature>
<feature type="binding site" evidence="10 13">
    <location>
        <position position="173"/>
    </location>
    <ligand>
        <name>a divalent metal cation</name>
        <dbReference type="ChEBI" id="CHEBI:60240"/>
    </ligand>
</feature>
<evidence type="ECO:0000256" key="14">
    <source>
        <dbReference type="PIRSR" id="PIRSR001461-3"/>
    </source>
</evidence>
<evidence type="ECO:0000313" key="16">
    <source>
        <dbReference type="Proteomes" id="UP000051450"/>
    </source>
</evidence>
<evidence type="ECO:0000256" key="2">
    <source>
        <dbReference type="ARBA" id="ARBA00001936"/>
    </source>
</evidence>
<comment type="cofactor">
    <cofactor evidence="5">
        <name>Fe(2+)</name>
        <dbReference type="ChEBI" id="CHEBI:29033"/>
    </cofactor>
</comment>
<keyword evidence="9 10" id="KW-0413">Isomerase</keyword>
<dbReference type="PANTHER" id="PTHR11749">
    <property type="entry name" value="RIBULOSE-5-PHOSPHATE-3-EPIMERASE"/>
    <property type="match status" value="1"/>
</dbReference>
<comment type="caution">
    <text evidence="15">The sequence shown here is derived from an EMBL/GenBank/DDBJ whole genome shotgun (WGS) entry which is preliminary data.</text>
</comment>
<dbReference type="RefSeq" id="WP_057973452.1">
    <property type="nucleotide sequence ID" value="NZ_AZDI01000001.1"/>
</dbReference>
<feature type="active site" description="Proton donor" evidence="10 12">
    <location>
        <position position="173"/>
    </location>
</feature>
<dbReference type="PATRIC" id="fig|1423719.4.peg.132"/>
<dbReference type="InterPro" id="IPR000056">
    <property type="entry name" value="Ribul_P_3_epim-like"/>
</dbReference>
<keyword evidence="13" id="KW-0170">Cobalt</keyword>
<name>A0A0R1HJI1_9LACO</name>
<dbReference type="SUPFAM" id="SSF51366">
    <property type="entry name" value="Ribulose-phoshate binding barrel"/>
    <property type="match status" value="1"/>
</dbReference>
<comment type="similarity">
    <text evidence="6 10 11">Belongs to the ribulose-phosphate 3-epimerase family.</text>
</comment>
<comment type="function">
    <text evidence="10">Catalyzes the reversible epimerization of D-ribulose 5-phosphate to D-xylulose 5-phosphate.</text>
</comment>
<feature type="binding site" evidence="10 14">
    <location>
        <begin position="140"/>
        <end position="143"/>
    </location>
    <ligand>
        <name>substrate</name>
    </ligand>
</feature>
<gene>
    <name evidence="10" type="primary">rpe</name>
    <name evidence="15" type="ORF">FC66_GL000130</name>
</gene>
<keyword evidence="13" id="KW-0464">Manganese</keyword>
<dbReference type="HAMAP" id="MF_02227">
    <property type="entry name" value="RPE"/>
    <property type="match status" value="1"/>
</dbReference>
<dbReference type="GO" id="GO:0004750">
    <property type="term" value="F:D-ribulose-phosphate 3-epimerase activity"/>
    <property type="evidence" value="ECO:0007669"/>
    <property type="project" value="UniProtKB-UniRule"/>
</dbReference>
<keyword evidence="10 11" id="KW-0119">Carbohydrate metabolism</keyword>
<evidence type="ECO:0000256" key="1">
    <source>
        <dbReference type="ARBA" id="ARBA00001782"/>
    </source>
</evidence>
<dbReference type="NCBIfam" id="NF004076">
    <property type="entry name" value="PRK05581.1-4"/>
    <property type="match status" value="1"/>
</dbReference>
<comment type="cofactor">
    <cofactor evidence="4">
        <name>Zn(2+)</name>
        <dbReference type="ChEBI" id="CHEBI:29105"/>
    </cofactor>
</comment>
<dbReference type="PROSITE" id="PS01086">
    <property type="entry name" value="RIBUL_P_3_EPIMER_2"/>
    <property type="match status" value="1"/>
</dbReference>
<evidence type="ECO:0000256" key="9">
    <source>
        <dbReference type="ARBA" id="ARBA00023235"/>
    </source>
</evidence>
<dbReference type="CDD" id="cd00429">
    <property type="entry name" value="RPE"/>
    <property type="match status" value="1"/>
</dbReference>
<feature type="binding site" evidence="10 14">
    <location>
        <position position="6"/>
    </location>
    <ligand>
        <name>substrate</name>
    </ligand>
</feature>
<dbReference type="Proteomes" id="UP000051450">
    <property type="component" value="Unassembled WGS sequence"/>
</dbReference>
<comment type="cofactor">
    <cofactor evidence="10 13">
        <name>a divalent metal cation</name>
        <dbReference type="ChEBI" id="CHEBI:60240"/>
    </cofactor>
    <text evidence="10 13">Binds 1 divalent metal cation per subunit.</text>
</comment>
<dbReference type="Pfam" id="PF00834">
    <property type="entry name" value="Ribul_P_3_epim"/>
    <property type="match status" value="1"/>
</dbReference>
<dbReference type="InterPro" id="IPR026019">
    <property type="entry name" value="Ribul_P_3_epim"/>
</dbReference>
<organism evidence="15 16">
    <name type="scientific">Dellaglioa algida DSM 15638</name>
    <dbReference type="NCBI Taxonomy" id="1423719"/>
    <lineage>
        <taxon>Bacteria</taxon>
        <taxon>Bacillati</taxon>
        <taxon>Bacillota</taxon>
        <taxon>Bacilli</taxon>
        <taxon>Lactobacillales</taxon>
        <taxon>Lactobacillaceae</taxon>
        <taxon>Dellaglioa</taxon>
    </lineage>
</organism>
<dbReference type="GeneID" id="83548793"/>
<dbReference type="AlphaFoldDB" id="A0A0R1HJI1"/>
<comment type="cofactor">
    <cofactor evidence="3">
        <name>Co(2+)</name>
        <dbReference type="ChEBI" id="CHEBI:48828"/>
    </cofactor>
</comment>
<reference evidence="15 16" key="1">
    <citation type="journal article" date="2015" name="Genome Announc.">
        <title>Expanding the biotechnology potential of lactobacilli through comparative genomics of 213 strains and associated genera.</title>
        <authorList>
            <person name="Sun Z."/>
            <person name="Harris H.M."/>
            <person name="McCann A."/>
            <person name="Guo C."/>
            <person name="Argimon S."/>
            <person name="Zhang W."/>
            <person name="Yang X."/>
            <person name="Jeffery I.B."/>
            <person name="Cooney J.C."/>
            <person name="Kagawa T.F."/>
            <person name="Liu W."/>
            <person name="Song Y."/>
            <person name="Salvetti E."/>
            <person name="Wrobel A."/>
            <person name="Rasinkangas P."/>
            <person name="Parkhill J."/>
            <person name="Rea M.C."/>
            <person name="O'Sullivan O."/>
            <person name="Ritari J."/>
            <person name="Douillard F.P."/>
            <person name="Paul Ross R."/>
            <person name="Yang R."/>
            <person name="Briner A.E."/>
            <person name="Felis G.E."/>
            <person name="de Vos W.M."/>
            <person name="Barrangou R."/>
            <person name="Klaenhammer T.R."/>
            <person name="Caufield P.W."/>
            <person name="Cui Y."/>
            <person name="Zhang H."/>
            <person name="O'Toole P.W."/>
        </authorList>
    </citation>
    <scope>NUCLEOTIDE SEQUENCE [LARGE SCALE GENOMIC DNA]</scope>
    <source>
        <strain evidence="15 16">DSM 15638</strain>
    </source>
</reference>
<dbReference type="EC" id="5.1.3.1" evidence="7 10"/>
<feature type="binding site" evidence="10 14">
    <location>
        <begin position="195"/>
        <end position="196"/>
    </location>
    <ligand>
        <name>substrate</name>
    </ligand>
</feature>
<dbReference type="InterPro" id="IPR013785">
    <property type="entry name" value="Aldolase_TIM"/>
</dbReference>
<comment type="cofactor">
    <cofactor evidence="2">
        <name>Mn(2+)</name>
        <dbReference type="ChEBI" id="CHEBI:29035"/>
    </cofactor>
</comment>
<dbReference type="GO" id="GO:0006098">
    <property type="term" value="P:pentose-phosphate shunt"/>
    <property type="evidence" value="ECO:0007669"/>
    <property type="project" value="UniProtKB-UniRule"/>
</dbReference>
<feature type="active site" description="Proton acceptor" evidence="10 12">
    <location>
        <position position="33"/>
    </location>
</feature>
<feature type="binding site" evidence="14">
    <location>
        <position position="175"/>
    </location>
    <ligand>
        <name>substrate</name>
    </ligand>
</feature>
<dbReference type="OrthoDB" id="1645589at2"/>
<sequence>MKLSPSILSANFANLEKDIKVVDQAGAEYLHIDIMDGHFVPNLTFGANVVEAIRPLTKMVLDCHLMVENPETYIEEFAKAGADIIGVHVEATAHIFGVIQQIKKLGVKAEVVINPGTSLETIKQVLPLVDQVLIMTVNPGFGGQSFIPEMKRKIDQLDRIKQVQNYDFDIEVDGGINDQTIKECLESGATVAVAGSYIYNSDNPTEQINKLRESTK</sequence>
<evidence type="ECO:0000256" key="3">
    <source>
        <dbReference type="ARBA" id="ARBA00001941"/>
    </source>
</evidence>
<proteinExistence type="inferred from homology"/>
<evidence type="ECO:0000256" key="4">
    <source>
        <dbReference type="ARBA" id="ARBA00001947"/>
    </source>
</evidence>
<dbReference type="GO" id="GO:0005737">
    <property type="term" value="C:cytoplasm"/>
    <property type="evidence" value="ECO:0007669"/>
    <property type="project" value="UniProtKB-ARBA"/>
</dbReference>
<evidence type="ECO:0000256" key="13">
    <source>
        <dbReference type="PIRSR" id="PIRSR001461-2"/>
    </source>
</evidence>
<feature type="binding site" evidence="10 14">
    <location>
        <position position="64"/>
    </location>
    <ligand>
        <name>substrate</name>
    </ligand>
</feature>
<dbReference type="PIRSF" id="PIRSF001461">
    <property type="entry name" value="RPE"/>
    <property type="match status" value="1"/>
</dbReference>
<dbReference type="PROSITE" id="PS01085">
    <property type="entry name" value="RIBUL_P_3_EPIMER_1"/>
    <property type="match status" value="1"/>
</dbReference>
<comment type="pathway">
    <text evidence="10">Carbohydrate degradation.</text>
</comment>
<dbReference type="GO" id="GO:0046872">
    <property type="term" value="F:metal ion binding"/>
    <property type="evidence" value="ECO:0007669"/>
    <property type="project" value="UniProtKB-UniRule"/>
</dbReference>
<evidence type="ECO:0000256" key="11">
    <source>
        <dbReference type="PIRNR" id="PIRNR001461"/>
    </source>
</evidence>
<dbReference type="GO" id="GO:0019323">
    <property type="term" value="P:pentose catabolic process"/>
    <property type="evidence" value="ECO:0007669"/>
    <property type="project" value="UniProtKB-UniRule"/>
</dbReference>
<evidence type="ECO:0000256" key="5">
    <source>
        <dbReference type="ARBA" id="ARBA00001954"/>
    </source>
</evidence>
<dbReference type="NCBIfam" id="TIGR01163">
    <property type="entry name" value="rpe"/>
    <property type="match status" value="1"/>
</dbReference>
<dbReference type="InterPro" id="IPR011060">
    <property type="entry name" value="RibuloseP-bd_barrel"/>
</dbReference>